<evidence type="ECO:0000313" key="5">
    <source>
        <dbReference type="Proteomes" id="UP000266385"/>
    </source>
</evidence>
<feature type="domain" description="HTH tetR-type" evidence="3">
    <location>
        <begin position="3"/>
        <end position="63"/>
    </location>
</feature>
<keyword evidence="1 2" id="KW-0238">DNA-binding</keyword>
<dbReference type="PRINTS" id="PR00455">
    <property type="entry name" value="HTHTETR"/>
</dbReference>
<dbReference type="Gene3D" id="1.10.357.10">
    <property type="entry name" value="Tetracycline Repressor, domain 2"/>
    <property type="match status" value="1"/>
</dbReference>
<dbReference type="EMBL" id="QWFX01000006">
    <property type="protein sequence ID" value="RIJ30528.1"/>
    <property type="molecule type" value="Genomic_DNA"/>
</dbReference>
<accession>A0A399RGP7</accession>
<dbReference type="GO" id="GO:0000976">
    <property type="term" value="F:transcription cis-regulatory region binding"/>
    <property type="evidence" value="ECO:0007669"/>
    <property type="project" value="TreeGrafter"/>
</dbReference>
<dbReference type="InterPro" id="IPR025722">
    <property type="entry name" value="TetR"/>
</dbReference>
<dbReference type="Pfam" id="PF13972">
    <property type="entry name" value="TetR"/>
    <property type="match status" value="1"/>
</dbReference>
<sequence>MAATTREKIVDTARQLFNRLHYGHVTTAMLAEAVGISEGNLWYHFKTKRDLLEAITERFLERNAARLGIRPDGKDVIASYVRYLEALAGELRDFRFLYRDQADYGAHTDALEERLPDIYRQSLENFCDFFRAMRDHGLLDVGEDEIEDLAINSIIIIRYQLEYLRESGQADTEGSGAVSRGIRQHLTLLSYRLNPAANTELQGRIGALASTGLKNRDACVMKVET</sequence>
<dbReference type="InterPro" id="IPR050109">
    <property type="entry name" value="HTH-type_TetR-like_transc_reg"/>
</dbReference>
<feature type="DNA-binding region" description="H-T-H motif" evidence="2">
    <location>
        <begin position="26"/>
        <end position="45"/>
    </location>
</feature>
<protein>
    <submittedName>
        <fullName evidence="4">TetR/AcrR family transcriptional regulator</fullName>
    </submittedName>
</protein>
<dbReference type="RefSeq" id="WP_119375838.1">
    <property type="nucleotide sequence ID" value="NZ_QWFX01000006.1"/>
</dbReference>
<proteinExistence type="predicted"/>
<dbReference type="OrthoDB" id="9811084at2"/>
<dbReference type="InterPro" id="IPR001647">
    <property type="entry name" value="HTH_TetR"/>
</dbReference>
<dbReference type="GO" id="GO:0003700">
    <property type="term" value="F:DNA-binding transcription factor activity"/>
    <property type="evidence" value="ECO:0007669"/>
    <property type="project" value="TreeGrafter"/>
</dbReference>
<evidence type="ECO:0000313" key="4">
    <source>
        <dbReference type="EMBL" id="RIJ30528.1"/>
    </source>
</evidence>
<dbReference type="SUPFAM" id="SSF46689">
    <property type="entry name" value="Homeodomain-like"/>
    <property type="match status" value="1"/>
</dbReference>
<dbReference type="Pfam" id="PF00440">
    <property type="entry name" value="TetR_N"/>
    <property type="match status" value="1"/>
</dbReference>
<gene>
    <name evidence="4" type="ORF">D1223_07845</name>
</gene>
<keyword evidence="5" id="KW-1185">Reference proteome</keyword>
<evidence type="ECO:0000256" key="2">
    <source>
        <dbReference type="PROSITE-ProRule" id="PRU00335"/>
    </source>
</evidence>
<dbReference type="PANTHER" id="PTHR30055:SF223">
    <property type="entry name" value="HTH-TYPE TRANSCRIPTIONAL REGULATOR UIDR"/>
    <property type="match status" value="1"/>
</dbReference>
<evidence type="ECO:0000259" key="3">
    <source>
        <dbReference type="PROSITE" id="PS50977"/>
    </source>
</evidence>
<reference evidence="4 5" key="1">
    <citation type="submission" date="2018-08" db="EMBL/GenBank/DDBJ databases">
        <title>Henriciella mobilis sp. nov., isolated from seawater.</title>
        <authorList>
            <person name="Cheng H."/>
            <person name="Wu Y.-H."/>
            <person name="Xu X.-W."/>
            <person name="Guo L.-L."/>
        </authorList>
    </citation>
    <scope>NUCLEOTIDE SEQUENCE [LARGE SCALE GENOMIC DNA]</scope>
    <source>
        <strain evidence="4 5">JN25</strain>
    </source>
</reference>
<dbReference type="PROSITE" id="PS50977">
    <property type="entry name" value="HTH_TETR_2"/>
    <property type="match status" value="1"/>
</dbReference>
<dbReference type="InterPro" id="IPR009057">
    <property type="entry name" value="Homeodomain-like_sf"/>
</dbReference>
<name>A0A399RGP7_9PROT</name>
<comment type="caution">
    <text evidence="4">The sequence shown here is derived from an EMBL/GenBank/DDBJ whole genome shotgun (WGS) entry which is preliminary data.</text>
</comment>
<dbReference type="Proteomes" id="UP000266385">
    <property type="component" value="Unassembled WGS sequence"/>
</dbReference>
<organism evidence="4 5">
    <name type="scientific">Henriciella mobilis</name>
    <dbReference type="NCBI Taxonomy" id="2305467"/>
    <lineage>
        <taxon>Bacteria</taxon>
        <taxon>Pseudomonadati</taxon>
        <taxon>Pseudomonadota</taxon>
        <taxon>Alphaproteobacteria</taxon>
        <taxon>Hyphomonadales</taxon>
        <taxon>Hyphomonadaceae</taxon>
        <taxon>Henriciella</taxon>
    </lineage>
</organism>
<dbReference type="AlphaFoldDB" id="A0A399RGP7"/>
<evidence type="ECO:0000256" key="1">
    <source>
        <dbReference type="ARBA" id="ARBA00023125"/>
    </source>
</evidence>
<dbReference type="PANTHER" id="PTHR30055">
    <property type="entry name" value="HTH-TYPE TRANSCRIPTIONAL REGULATOR RUTR"/>
    <property type="match status" value="1"/>
</dbReference>